<keyword evidence="7 9" id="KW-0449">Lipoprotein</keyword>
<evidence type="ECO:0000256" key="8">
    <source>
        <dbReference type="SAM" id="SignalP"/>
    </source>
</evidence>
<evidence type="ECO:0000256" key="5">
    <source>
        <dbReference type="ARBA" id="ARBA00023136"/>
    </source>
</evidence>
<feature type="chain" id="PRO_5042534959" evidence="8">
    <location>
        <begin position="22"/>
        <end position="91"/>
    </location>
</feature>
<dbReference type="PROSITE" id="PS51257">
    <property type="entry name" value="PROKAR_LIPOPROTEIN"/>
    <property type="match status" value="1"/>
</dbReference>
<gene>
    <name evidence="9" type="ORF">KKJ01_21150</name>
</gene>
<dbReference type="GO" id="GO:0044659">
    <property type="term" value="P:viral release from host cell by cytolysis"/>
    <property type="evidence" value="ECO:0007669"/>
    <property type="project" value="InterPro"/>
</dbReference>
<protein>
    <submittedName>
        <fullName evidence="9">Rz1 family lipoprotein</fullName>
    </submittedName>
</protein>
<keyword evidence="5" id="KW-0472">Membrane</keyword>
<reference evidence="9" key="1">
    <citation type="submission" date="2021-08" db="EMBL/GenBank/DDBJ databases">
        <authorList>
            <person name="Papudeshi B."/>
            <person name="Bashey-Visser F."/>
        </authorList>
    </citation>
    <scope>NUCLEOTIDE SEQUENCE</scope>
    <source>
        <strain evidence="9">MC_266_E_2016</strain>
    </source>
</reference>
<accession>A0AAJ1N183</accession>
<comment type="subcellular location">
    <subcellularLocation>
        <location evidence="1">Membrane</location>
        <topology evidence="1">Lipid-anchor</topology>
    </subcellularLocation>
</comment>
<keyword evidence="4" id="KW-0204">Cytolysis</keyword>
<evidence type="ECO:0000256" key="2">
    <source>
        <dbReference type="ARBA" id="ARBA00022612"/>
    </source>
</evidence>
<proteinExistence type="predicted"/>
<keyword evidence="3 8" id="KW-0732">Signal</keyword>
<organism evidence="9 10">
    <name type="scientific">Xenorhabdus bovienii</name>
    <name type="common">Xenorhabdus nematophila subsp. bovienii</name>
    <dbReference type="NCBI Taxonomy" id="40576"/>
    <lineage>
        <taxon>Bacteria</taxon>
        <taxon>Pseudomonadati</taxon>
        <taxon>Pseudomonadota</taxon>
        <taxon>Gammaproteobacteria</taxon>
        <taxon>Enterobacterales</taxon>
        <taxon>Morganellaceae</taxon>
        <taxon>Xenorhabdus</taxon>
    </lineage>
</organism>
<dbReference type="InterPro" id="IPR010346">
    <property type="entry name" value="O-spanin"/>
</dbReference>
<evidence type="ECO:0000256" key="1">
    <source>
        <dbReference type="ARBA" id="ARBA00004635"/>
    </source>
</evidence>
<keyword evidence="6" id="KW-0578">Host cell lysis by virus</keyword>
<name>A0AAJ1N183_XENBV</name>
<dbReference type="EMBL" id="JAILSO010000173">
    <property type="protein sequence ID" value="MDE1480624.1"/>
    <property type="molecule type" value="Genomic_DNA"/>
</dbReference>
<sequence>MPNLKLTLFGLMLPLVVASCASKPSVLCMKPLPPAAWSMQPSGKTKMISLGVYPVVTLQCERQHLRKKSKQGIRSNLSLNTLYCNSFSIIF</sequence>
<feature type="signal peptide" evidence="8">
    <location>
        <begin position="1"/>
        <end position="21"/>
    </location>
</feature>
<dbReference type="GO" id="GO:0016020">
    <property type="term" value="C:membrane"/>
    <property type="evidence" value="ECO:0007669"/>
    <property type="project" value="UniProtKB-SubCell"/>
</dbReference>
<reference evidence="9" key="2">
    <citation type="journal article" date="2022" name="J. Evol. Biol.">
        <title>Pre- and post-association barriers to host switching in sympatric mutualists.</title>
        <authorList>
            <person name="Dinges Z.M."/>
            <person name="Phillips R.K."/>
            <person name="Lively C.M."/>
            <person name="Bashey F."/>
        </authorList>
    </citation>
    <scope>NUCLEOTIDE SEQUENCE</scope>
    <source>
        <strain evidence="9">MC_266_E_2016</strain>
    </source>
</reference>
<evidence type="ECO:0000313" key="10">
    <source>
        <dbReference type="Proteomes" id="UP001222434"/>
    </source>
</evidence>
<evidence type="ECO:0000256" key="3">
    <source>
        <dbReference type="ARBA" id="ARBA00022729"/>
    </source>
</evidence>
<evidence type="ECO:0000256" key="6">
    <source>
        <dbReference type="ARBA" id="ARBA00023142"/>
    </source>
</evidence>
<keyword evidence="2" id="KW-1188">Viral release from host cell</keyword>
<comment type="caution">
    <text evidence="9">The sequence shown here is derived from an EMBL/GenBank/DDBJ whole genome shotgun (WGS) entry which is preliminary data.</text>
</comment>
<evidence type="ECO:0000256" key="7">
    <source>
        <dbReference type="ARBA" id="ARBA00023288"/>
    </source>
</evidence>
<dbReference type="AlphaFoldDB" id="A0AAJ1N183"/>
<evidence type="ECO:0000256" key="4">
    <source>
        <dbReference type="ARBA" id="ARBA00022852"/>
    </source>
</evidence>
<dbReference type="Pfam" id="PF06085">
    <property type="entry name" value="Rz1"/>
    <property type="match status" value="1"/>
</dbReference>
<evidence type="ECO:0000313" key="9">
    <source>
        <dbReference type="EMBL" id="MDE1480624.1"/>
    </source>
</evidence>
<dbReference type="Proteomes" id="UP001222434">
    <property type="component" value="Unassembled WGS sequence"/>
</dbReference>